<keyword evidence="4 10" id="KW-0812">Transmembrane</keyword>
<dbReference type="EMBL" id="DAKRPA010000013">
    <property type="protein sequence ID" value="DBA03932.1"/>
    <property type="molecule type" value="Genomic_DNA"/>
</dbReference>
<keyword evidence="3 10" id="KW-0813">Transport</keyword>
<dbReference type="InterPro" id="IPR007290">
    <property type="entry name" value="Arv1"/>
</dbReference>
<dbReference type="InterPro" id="IPR037185">
    <property type="entry name" value="EmrE-like"/>
</dbReference>
<keyword evidence="10" id="KW-0746">Sphingolipid metabolism</keyword>
<feature type="transmembrane region" description="Helical" evidence="10">
    <location>
        <begin position="876"/>
        <end position="897"/>
    </location>
</feature>
<keyword evidence="8 10" id="KW-0443">Lipid metabolism</keyword>
<keyword evidence="5 10" id="KW-0256">Endoplasmic reticulum</keyword>
<gene>
    <name evidence="12" type="ORF">N0F65_010585</name>
</gene>
<evidence type="ECO:0000256" key="6">
    <source>
        <dbReference type="ARBA" id="ARBA00022989"/>
    </source>
</evidence>
<feature type="transmembrane region" description="Helical" evidence="10">
    <location>
        <begin position="314"/>
        <end position="332"/>
    </location>
</feature>
<evidence type="ECO:0000313" key="12">
    <source>
        <dbReference type="EMBL" id="DBA03932.1"/>
    </source>
</evidence>
<evidence type="ECO:0000256" key="3">
    <source>
        <dbReference type="ARBA" id="ARBA00022448"/>
    </source>
</evidence>
<dbReference type="GO" id="GO:0016125">
    <property type="term" value="P:sterol metabolic process"/>
    <property type="evidence" value="ECO:0007669"/>
    <property type="project" value="UniProtKB-UniRule"/>
</dbReference>
<keyword evidence="13" id="KW-1185">Reference proteome</keyword>
<keyword evidence="7 10" id="KW-0445">Lipid transport</keyword>
<feature type="transmembrane region" description="Helical" evidence="10">
    <location>
        <begin position="6"/>
        <end position="27"/>
    </location>
</feature>
<dbReference type="Proteomes" id="UP001146120">
    <property type="component" value="Unassembled WGS sequence"/>
</dbReference>
<dbReference type="PANTHER" id="PTHR12570">
    <property type="match status" value="1"/>
</dbReference>
<dbReference type="GO" id="GO:0015095">
    <property type="term" value="F:magnesium ion transmembrane transporter activity"/>
    <property type="evidence" value="ECO:0007669"/>
    <property type="project" value="InterPro"/>
</dbReference>
<dbReference type="GO" id="GO:0005789">
    <property type="term" value="C:endoplasmic reticulum membrane"/>
    <property type="evidence" value="ECO:0007669"/>
    <property type="project" value="UniProtKB-SubCell"/>
</dbReference>
<keyword evidence="6 10" id="KW-1133">Transmembrane helix</keyword>
<dbReference type="Pfam" id="PF05653">
    <property type="entry name" value="Mg_trans_NIPA"/>
    <property type="match status" value="1"/>
</dbReference>
<evidence type="ECO:0000256" key="2">
    <source>
        <dbReference type="ARBA" id="ARBA00009187"/>
    </source>
</evidence>
<dbReference type="AlphaFoldDB" id="A0AAV2ZEP9"/>
<comment type="subcellular location">
    <subcellularLocation>
        <location evidence="1 10">Endoplasmic reticulum membrane</location>
        <topology evidence="1 10">Multi-pass membrane protein</topology>
    </subcellularLocation>
</comment>
<comment type="function">
    <text evidence="10">Mediator of sterol homeostasis involved in sterol uptake, trafficking and distribution into membranes.</text>
</comment>
<reference evidence="12" key="1">
    <citation type="submission" date="2022-11" db="EMBL/GenBank/DDBJ databases">
        <authorList>
            <person name="Morgan W.R."/>
            <person name="Tartar A."/>
        </authorList>
    </citation>
    <scope>NUCLEOTIDE SEQUENCE</scope>
    <source>
        <strain evidence="12">ARSEF 373</strain>
    </source>
</reference>
<proteinExistence type="inferred from homology"/>
<evidence type="ECO:0000313" key="13">
    <source>
        <dbReference type="Proteomes" id="UP001146120"/>
    </source>
</evidence>
<feature type="transmembrane region" description="Helical" evidence="10">
    <location>
        <begin position="750"/>
        <end position="770"/>
    </location>
</feature>
<feature type="transmembrane region" description="Helical" evidence="10">
    <location>
        <begin position="797"/>
        <end position="816"/>
    </location>
</feature>
<feature type="transmembrane region" description="Helical" evidence="10">
    <location>
        <begin position="122"/>
        <end position="140"/>
    </location>
</feature>
<evidence type="ECO:0000256" key="10">
    <source>
        <dbReference type="RuleBase" id="RU368065"/>
    </source>
</evidence>
<comment type="similarity">
    <text evidence="2 10">Belongs to the ARV1 family.</text>
</comment>
<dbReference type="Pfam" id="PF04161">
    <property type="entry name" value="Arv1"/>
    <property type="match status" value="1"/>
</dbReference>
<dbReference type="PANTHER" id="PTHR12570:SF9">
    <property type="entry name" value="MAGNESIUM TRANSPORTER NIPA8-RELATED"/>
    <property type="match status" value="1"/>
</dbReference>
<accession>A0AAV2ZEP9</accession>
<dbReference type="GO" id="GO:0006665">
    <property type="term" value="P:sphingolipid metabolic process"/>
    <property type="evidence" value="ECO:0007669"/>
    <property type="project" value="UniProtKB-UniRule"/>
</dbReference>
<evidence type="ECO:0000256" key="9">
    <source>
        <dbReference type="ARBA" id="ARBA00023136"/>
    </source>
</evidence>
<keyword evidence="9 10" id="KW-0472">Membrane</keyword>
<dbReference type="InterPro" id="IPR008521">
    <property type="entry name" value="Mg_trans_NIPA"/>
</dbReference>
<comment type="caution">
    <text evidence="12">The sequence shown here is derived from an EMBL/GenBank/DDBJ whole genome shotgun (WGS) entry which is preliminary data.</text>
</comment>
<reference evidence="12" key="2">
    <citation type="journal article" date="2023" name="Microbiol Resour">
        <title>Decontamination and Annotation of the Draft Genome Sequence of the Oomycete Lagenidium giganteum ARSEF 373.</title>
        <authorList>
            <person name="Morgan W.R."/>
            <person name="Tartar A."/>
        </authorList>
    </citation>
    <scope>NUCLEOTIDE SEQUENCE</scope>
    <source>
        <strain evidence="12">ARSEF 373</strain>
    </source>
</reference>
<feature type="transmembrane region" description="Helical" evidence="10">
    <location>
        <begin position="282"/>
        <end position="302"/>
    </location>
</feature>
<evidence type="ECO:0000256" key="8">
    <source>
        <dbReference type="ARBA" id="ARBA00023098"/>
    </source>
</evidence>
<feature type="transmembrane region" description="Helical" evidence="10">
    <location>
        <begin position="823"/>
        <end position="843"/>
    </location>
</feature>
<feature type="compositionally biased region" description="Basic and acidic residues" evidence="11">
    <location>
        <begin position="457"/>
        <end position="469"/>
    </location>
</feature>
<organism evidence="12 13">
    <name type="scientific">Lagenidium giganteum</name>
    <dbReference type="NCBI Taxonomy" id="4803"/>
    <lineage>
        <taxon>Eukaryota</taxon>
        <taxon>Sar</taxon>
        <taxon>Stramenopiles</taxon>
        <taxon>Oomycota</taxon>
        <taxon>Peronosporomycetes</taxon>
        <taxon>Pythiales</taxon>
        <taxon>Pythiaceae</taxon>
    </lineage>
</organism>
<evidence type="ECO:0000256" key="1">
    <source>
        <dbReference type="ARBA" id="ARBA00004477"/>
    </source>
</evidence>
<feature type="transmembrane region" description="Helical" evidence="10">
    <location>
        <begin position="699"/>
        <end position="717"/>
    </location>
</feature>
<evidence type="ECO:0000256" key="11">
    <source>
        <dbReference type="SAM" id="MobiDB-lite"/>
    </source>
</evidence>
<dbReference type="GO" id="GO:0097036">
    <property type="term" value="P:regulation of plasma membrane sterol distribution"/>
    <property type="evidence" value="ECO:0007669"/>
    <property type="project" value="UniProtKB-UniRule"/>
</dbReference>
<feature type="transmembrane region" description="Helical" evidence="10">
    <location>
        <begin position="213"/>
        <end position="235"/>
    </location>
</feature>
<comment type="caution">
    <text evidence="10">Lacks conserved residue(s) required for the propagation of feature annotation.</text>
</comment>
<feature type="transmembrane region" description="Helical" evidence="10">
    <location>
        <begin position="82"/>
        <end position="102"/>
    </location>
</feature>
<feature type="region of interest" description="Disordered" evidence="11">
    <location>
        <begin position="442"/>
        <end position="469"/>
    </location>
</feature>
<feature type="transmembrane region" description="Helical" evidence="10">
    <location>
        <begin position="247"/>
        <end position="270"/>
    </location>
</feature>
<evidence type="ECO:0000256" key="4">
    <source>
        <dbReference type="ARBA" id="ARBA00022692"/>
    </source>
</evidence>
<dbReference type="SUPFAM" id="SSF103481">
    <property type="entry name" value="Multidrug resistance efflux transporter EmrE"/>
    <property type="match status" value="1"/>
</dbReference>
<feature type="transmembrane region" description="Helical" evidence="10">
    <location>
        <begin position="152"/>
        <end position="175"/>
    </location>
</feature>
<comment type="function">
    <text evidence="10">Regulates also the sphingolipid metabolism.</text>
</comment>
<sequence>MAFVGWPLGLFLSAISSIFGIVGKLFLKLAHNQREREEEDEERRHAAGNGSGLVGTASSKIWFMYFYSGLFSMLVINPALSAVAYCFATQSLLAPMAGLTIGWNTLFGPLLLPHERLTTNDFVGAMLIFTGCVLVGVSGTHESPPIPVDRMWKHFFSASFIIYAVVLAVVLLFLIHHARPALVFSWQASPSKARKITTEQAQGWISRGDLSQLSRVCMSVLAGVVSGQLFFLAALMRLLHDEGHVRIWTYAVTYVCIVGAIGLALLGLYLLNAALKVEDAVVVIYLYEASYILSGAISGLCFFRDMKHLSSWHYVVYSLSLAIILLGIYVVARRSTPVEEEEEKGHLLPLLVAPSVDDASTCLIFQKASYFAARRSSSPRRSDHAVMDAEGRNRRKSLPFVVAPRMNAATTHGVKTSSVTQTTAFQHSPIVVAFYAPINPRMRNERPRCSPSRPIRNRAEREQTDRSDARADGKLLAAQIIILYTDMHTYTRSAPSQHWHMITQASVDRCVIAAVLGSGNVGEVAVAASLALRNVLHTLLATHFVCTHVLDHLCLLLGACLLASRRPTDRSIAWCWCPFEKCPATFVQPSRNIYCVIVKPLPRLDRSKMATTSTTTPANAPPVTRDVLCVECGASVPFLVRDYGKGNVRLAICGSCNEVADKYVEYENTLLFLEVMLLKPQVYRHVLYNLPTPLSNRTIMRMFVILVMLDMNVKAYLIDRREGVFFRSESMYHDTHGASGLRISQYSLHLVVLALLENVIYFCSVFAFIYSDPFGRGWRDKLLTPTKHWNTSMVSKYTGAMCISSFGKMFALLTVIWEYHWSFFHVIGGIVFFSNVLAIELFLSETPNDVMVAVPSPDQLPGLDSASQPPLPTRRFYVHVVILLAVFMRFSTQLLLYSLGNSMIFYVLV</sequence>
<evidence type="ECO:0000256" key="5">
    <source>
        <dbReference type="ARBA" id="ARBA00022824"/>
    </source>
</evidence>
<dbReference type="GO" id="GO:0032366">
    <property type="term" value="P:intracellular sterol transport"/>
    <property type="evidence" value="ECO:0007669"/>
    <property type="project" value="UniProtKB-UniRule"/>
</dbReference>
<protein>
    <recommendedName>
        <fullName evidence="10">Protein ARV</fullName>
    </recommendedName>
</protein>
<evidence type="ECO:0000256" key="7">
    <source>
        <dbReference type="ARBA" id="ARBA00023055"/>
    </source>
</evidence>
<name>A0AAV2ZEP9_9STRA</name>